<dbReference type="EMBL" id="KB446542">
    <property type="protein sequence ID" value="EME41933.1"/>
    <property type="molecule type" value="Genomic_DNA"/>
</dbReference>
<keyword evidence="3" id="KW-1185">Reference proteome</keyword>
<feature type="signal peptide" evidence="1">
    <location>
        <begin position="1"/>
        <end position="18"/>
    </location>
</feature>
<reference evidence="3" key="1">
    <citation type="journal article" date="2012" name="PLoS Genet.">
        <title>The genomes of the fungal plant pathogens Cladosporium fulvum and Dothistroma septosporum reveal adaptation to different hosts and lifestyles but also signatures of common ancestry.</title>
        <authorList>
            <person name="de Wit P.J.G.M."/>
            <person name="van der Burgt A."/>
            <person name="Oekmen B."/>
            <person name="Stergiopoulos I."/>
            <person name="Abd-Elsalam K.A."/>
            <person name="Aerts A.L."/>
            <person name="Bahkali A.H."/>
            <person name="Beenen H.G."/>
            <person name="Chettri P."/>
            <person name="Cox M.P."/>
            <person name="Datema E."/>
            <person name="de Vries R.P."/>
            <person name="Dhillon B."/>
            <person name="Ganley A.R."/>
            <person name="Griffiths S.A."/>
            <person name="Guo Y."/>
            <person name="Hamelin R.C."/>
            <person name="Henrissat B."/>
            <person name="Kabir M.S."/>
            <person name="Jashni M.K."/>
            <person name="Kema G."/>
            <person name="Klaubauf S."/>
            <person name="Lapidus A."/>
            <person name="Levasseur A."/>
            <person name="Lindquist E."/>
            <person name="Mehrabi R."/>
            <person name="Ohm R.A."/>
            <person name="Owen T.J."/>
            <person name="Salamov A."/>
            <person name="Schwelm A."/>
            <person name="Schijlen E."/>
            <person name="Sun H."/>
            <person name="van den Burg H.A."/>
            <person name="van Ham R.C.H.J."/>
            <person name="Zhang S."/>
            <person name="Goodwin S.B."/>
            <person name="Grigoriev I.V."/>
            <person name="Collemare J."/>
            <person name="Bradshaw R.E."/>
        </authorList>
    </citation>
    <scope>NUCLEOTIDE SEQUENCE [LARGE SCALE GENOMIC DNA]</scope>
    <source>
        <strain evidence="3">NZE10 / CBS 128990</strain>
    </source>
</reference>
<reference evidence="2 3" key="2">
    <citation type="journal article" date="2012" name="PLoS Pathog.">
        <title>Diverse lifestyles and strategies of plant pathogenesis encoded in the genomes of eighteen Dothideomycetes fungi.</title>
        <authorList>
            <person name="Ohm R.A."/>
            <person name="Feau N."/>
            <person name="Henrissat B."/>
            <person name="Schoch C.L."/>
            <person name="Horwitz B.A."/>
            <person name="Barry K.W."/>
            <person name="Condon B.J."/>
            <person name="Copeland A.C."/>
            <person name="Dhillon B."/>
            <person name="Glaser F."/>
            <person name="Hesse C.N."/>
            <person name="Kosti I."/>
            <person name="LaButti K."/>
            <person name="Lindquist E.A."/>
            <person name="Lucas S."/>
            <person name="Salamov A.A."/>
            <person name="Bradshaw R.E."/>
            <person name="Ciuffetti L."/>
            <person name="Hamelin R.C."/>
            <person name="Kema G.H.J."/>
            <person name="Lawrence C."/>
            <person name="Scott J.A."/>
            <person name="Spatafora J.W."/>
            <person name="Turgeon B.G."/>
            <person name="de Wit P.J.G.M."/>
            <person name="Zhong S."/>
            <person name="Goodwin S.B."/>
            <person name="Grigoriev I.V."/>
        </authorList>
    </citation>
    <scope>NUCLEOTIDE SEQUENCE [LARGE SCALE GENOMIC DNA]</scope>
    <source>
        <strain evidence="3">NZE10 / CBS 128990</strain>
    </source>
</reference>
<organism evidence="2 3">
    <name type="scientific">Dothistroma septosporum (strain NZE10 / CBS 128990)</name>
    <name type="common">Red band needle blight fungus</name>
    <name type="synonym">Mycosphaerella pini</name>
    <dbReference type="NCBI Taxonomy" id="675120"/>
    <lineage>
        <taxon>Eukaryota</taxon>
        <taxon>Fungi</taxon>
        <taxon>Dikarya</taxon>
        <taxon>Ascomycota</taxon>
        <taxon>Pezizomycotina</taxon>
        <taxon>Dothideomycetes</taxon>
        <taxon>Dothideomycetidae</taxon>
        <taxon>Mycosphaerellales</taxon>
        <taxon>Mycosphaerellaceae</taxon>
        <taxon>Dothistroma</taxon>
    </lineage>
</organism>
<sequence>MGPTTLTLLTFLNIGILSRQLYTWYTTPLHHPSARCIIYTGSNFTQCTSWAVTNLRNADQKFMDTFLESCGTGCKTLDTYKACELVRVVDSVLQYECRTEEEMVELRRDDERIWGRGRGSG</sequence>
<gene>
    <name evidence="2" type="ORF">DOTSEDRAFT_27038</name>
</gene>
<dbReference type="Proteomes" id="UP000016933">
    <property type="component" value="Unassembled WGS sequence"/>
</dbReference>
<evidence type="ECO:0000313" key="2">
    <source>
        <dbReference type="EMBL" id="EME41933.1"/>
    </source>
</evidence>
<dbReference type="AlphaFoldDB" id="N1PH33"/>
<keyword evidence="1" id="KW-0732">Signal</keyword>
<dbReference type="HOGENOM" id="CLU_2038022_0_0_1"/>
<accession>N1PH33</accession>
<proteinExistence type="predicted"/>
<protein>
    <submittedName>
        <fullName evidence="2">Uncharacterized protein</fullName>
    </submittedName>
</protein>
<name>N1PH33_DOTSN</name>
<evidence type="ECO:0000313" key="3">
    <source>
        <dbReference type="Proteomes" id="UP000016933"/>
    </source>
</evidence>
<feature type="chain" id="PRO_5004109759" evidence="1">
    <location>
        <begin position="19"/>
        <end position="121"/>
    </location>
</feature>
<evidence type="ECO:0000256" key="1">
    <source>
        <dbReference type="SAM" id="SignalP"/>
    </source>
</evidence>